<dbReference type="EMBL" id="MU251360">
    <property type="protein sequence ID" value="KAG9239214.1"/>
    <property type="molecule type" value="Genomic_DNA"/>
</dbReference>
<reference evidence="1" key="1">
    <citation type="journal article" date="2021" name="IMA Fungus">
        <title>Genomic characterization of three marine fungi, including Emericellopsis atlantica sp. nov. with signatures of a generalist lifestyle and marine biomass degradation.</title>
        <authorList>
            <person name="Hagestad O.C."/>
            <person name="Hou L."/>
            <person name="Andersen J.H."/>
            <person name="Hansen E.H."/>
            <person name="Altermark B."/>
            <person name="Li C."/>
            <person name="Kuhnert E."/>
            <person name="Cox R.J."/>
            <person name="Crous P.W."/>
            <person name="Spatafora J.W."/>
            <person name="Lail K."/>
            <person name="Amirebrahimi M."/>
            <person name="Lipzen A."/>
            <person name="Pangilinan J."/>
            <person name="Andreopoulos W."/>
            <person name="Hayes R.D."/>
            <person name="Ng V."/>
            <person name="Grigoriev I.V."/>
            <person name="Jackson S.A."/>
            <person name="Sutton T.D.S."/>
            <person name="Dobson A.D.W."/>
            <person name="Rama T."/>
        </authorList>
    </citation>
    <scope>NUCLEOTIDE SEQUENCE</scope>
    <source>
        <strain evidence="1">TRa018bII</strain>
    </source>
</reference>
<dbReference type="AlphaFoldDB" id="A0A9P7YSX1"/>
<accession>A0A9P7YSX1</accession>
<organism evidence="1 2">
    <name type="scientific">Amylocarpus encephaloides</name>
    <dbReference type="NCBI Taxonomy" id="45428"/>
    <lineage>
        <taxon>Eukaryota</taxon>
        <taxon>Fungi</taxon>
        <taxon>Dikarya</taxon>
        <taxon>Ascomycota</taxon>
        <taxon>Pezizomycotina</taxon>
        <taxon>Leotiomycetes</taxon>
        <taxon>Helotiales</taxon>
        <taxon>Helotiales incertae sedis</taxon>
        <taxon>Amylocarpus</taxon>
    </lineage>
</organism>
<name>A0A9P7YSX1_9HELO</name>
<keyword evidence="2" id="KW-1185">Reference proteome</keyword>
<evidence type="ECO:0000313" key="2">
    <source>
        <dbReference type="Proteomes" id="UP000824998"/>
    </source>
</evidence>
<dbReference type="Proteomes" id="UP000824998">
    <property type="component" value="Unassembled WGS sequence"/>
</dbReference>
<gene>
    <name evidence="1" type="ORF">BJ875DRAFT_448701</name>
</gene>
<comment type="caution">
    <text evidence="1">The sequence shown here is derived from an EMBL/GenBank/DDBJ whole genome shotgun (WGS) entry which is preliminary data.</text>
</comment>
<proteinExistence type="predicted"/>
<evidence type="ECO:0000313" key="1">
    <source>
        <dbReference type="EMBL" id="KAG9239214.1"/>
    </source>
</evidence>
<protein>
    <submittedName>
        <fullName evidence="1">Uncharacterized protein</fullName>
    </submittedName>
</protein>
<sequence>MPSQLSACHVRYGNYQVRYHHIRADLPTDKAPGSTFLYDCNIHNGQCGFKARLPPHAPGLAILSHFAVSKFQCSLLMHRSRFKVLRGGGPQTLLHRLLPLCNVFAVCISMAKLEVLDVVQHWELFPMMFCSAVIMGRPPMGCSSDLGPWDDGVWKGNAQRAPSSSLLHGQGSCTNTSSDALVIYLLRALHVESSLCSFGGQCLERRKVGVPDPSKVAPPGRCYVVFAVRMRLQFRPYCATVRCTVTAVGLARSASGNIPEVPEIVMYSPYSSPYVPYPVSI</sequence>